<evidence type="ECO:0000256" key="10">
    <source>
        <dbReference type="ARBA" id="ARBA00042973"/>
    </source>
</evidence>
<dbReference type="AlphaFoldDB" id="A0AAV1J9Z1"/>
<organism evidence="13 14">
    <name type="scientific">Leptosia nina</name>
    <dbReference type="NCBI Taxonomy" id="320188"/>
    <lineage>
        <taxon>Eukaryota</taxon>
        <taxon>Metazoa</taxon>
        <taxon>Ecdysozoa</taxon>
        <taxon>Arthropoda</taxon>
        <taxon>Hexapoda</taxon>
        <taxon>Insecta</taxon>
        <taxon>Pterygota</taxon>
        <taxon>Neoptera</taxon>
        <taxon>Endopterygota</taxon>
        <taxon>Lepidoptera</taxon>
        <taxon>Glossata</taxon>
        <taxon>Ditrysia</taxon>
        <taxon>Papilionoidea</taxon>
        <taxon>Pieridae</taxon>
        <taxon>Pierinae</taxon>
        <taxon>Leptosia</taxon>
    </lineage>
</organism>
<keyword evidence="7 12" id="KW-0472">Membrane</keyword>
<keyword evidence="3" id="KW-1003">Cell membrane</keyword>
<dbReference type="PANTHER" id="PTHR11040">
    <property type="entry name" value="ZINC/IRON TRANSPORTER"/>
    <property type="match status" value="1"/>
</dbReference>
<dbReference type="InterPro" id="IPR003689">
    <property type="entry name" value="ZIP"/>
</dbReference>
<evidence type="ECO:0000256" key="4">
    <source>
        <dbReference type="ARBA" id="ARBA00022692"/>
    </source>
</evidence>
<evidence type="ECO:0000256" key="2">
    <source>
        <dbReference type="ARBA" id="ARBA00006939"/>
    </source>
</evidence>
<accession>A0AAV1J9Z1</accession>
<feature type="transmembrane region" description="Helical" evidence="12">
    <location>
        <begin position="334"/>
        <end position="353"/>
    </location>
</feature>
<protein>
    <recommendedName>
        <fullName evidence="8">Zinc transporter ZIP11</fullName>
    </recommendedName>
    <alternativeName>
        <fullName evidence="9">Solute carrier family 39 member 11</fullName>
    </alternativeName>
    <alternativeName>
        <fullName evidence="10">Zrt- and Irt-like protein 11</fullName>
    </alternativeName>
</protein>
<comment type="similarity">
    <text evidence="2">Belongs to the ZIP transporter (TC 2.A.5) family.</text>
</comment>
<comment type="caution">
    <text evidence="13">The sequence shown here is derived from an EMBL/GenBank/DDBJ whole genome shotgun (WGS) entry which is preliminary data.</text>
</comment>
<evidence type="ECO:0000313" key="14">
    <source>
        <dbReference type="Proteomes" id="UP001497472"/>
    </source>
</evidence>
<evidence type="ECO:0000256" key="5">
    <source>
        <dbReference type="ARBA" id="ARBA00022833"/>
    </source>
</evidence>
<reference evidence="13 14" key="1">
    <citation type="submission" date="2023-11" db="EMBL/GenBank/DDBJ databases">
        <authorList>
            <person name="Okamura Y."/>
        </authorList>
    </citation>
    <scope>NUCLEOTIDE SEQUENCE [LARGE SCALE GENOMIC DNA]</scope>
</reference>
<evidence type="ECO:0000313" key="13">
    <source>
        <dbReference type="EMBL" id="CAK1545032.1"/>
    </source>
</evidence>
<feature type="region of interest" description="Disordered" evidence="11">
    <location>
        <begin position="163"/>
        <end position="192"/>
    </location>
</feature>
<dbReference type="GO" id="GO:0005886">
    <property type="term" value="C:plasma membrane"/>
    <property type="evidence" value="ECO:0007669"/>
    <property type="project" value="UniProtKB-SubCell"/>
</dbReference>
<dbReference type="PANTHER" id="PTHR11040:SF211">
    <property type="entry name" value="ZINC TRANSPORTER ZIP11"/>
    <property type="match status" value="1"/>
</dbReference>
<keyword evidence="5" id="KW-0862">Zinc</keyword>
<dbReference type="Pfam" id="PF02535">
    <property type="entry name" value="Zip"/>
    <property type="match status" value="1"/>
</dbReference>
<keyword evidence="6 12" id="KW-1133">Transmembrane helix</keyword>
<feature type="transmembrane region" description="Helical" evidence="12">
    <location>
        <begin position="206"/>
        <end position="230"/>
    </location>
</feature>
<feature type="transmembrane region" description="Helical" evidence="12">
    <location>
        <begin position="79"/>
        <end position="97"/>
    </location>
</feature>
<feature type="transmembrane region" description="Helical" evidence="12">
    <location>
        <begin position="274"/>
        <end position="295"/>
    </location>
</feature>
<evidence type="ECO:0000256" key="6">
    <source>
        <dbReference type="ARBA" id="ARBA00022989"/>
    </source>
</evidence>
<evidence type="ECO:0000256" key="9">
    <source>
        <dbReference type="ARBA" id="ARBA00042540"/>
    </source>
</evidence>
<name>A0AAV1J9Z1_9NEOP</name>
<comment type="subcellular location">
    <subcellularLocation>
        <location evidence="1">Cell membrane</location>
        <topology evidence="1">Multi-pass membrane protein</topology>
    </subcellularLocation>
</comment>
<feature type="compositionally biased region" description="Basic residues" evidence="11">
    <location>
        <begin position="165"/>
        <end position="176"/>
    </location>
</feature>
<feature type="transmembrane region" description="Helical" evidence="12">
    <location>
        <begin position="302"/>
        <end position="319"/>
    </location>
</feature>
<evidence type="ECO:0000256" key="7">
    <source>
        <dbReference type="ARBA" id="ARBA00023136"/>
    </source>
</evidence>
<evidence type="ECO:0000256" key="11">
    <source>
        <dbReference type="SAM" id="MobiDB-lite"/>
    </source>
</evidence>
<keyword evidence="14" id="KW-1185">Reference proteome</keyword>
<feature type="transmembrane region" description="Helical" evidence="12">
    <location>
        <begin position="39"/>
        <end position="59"/>
    </location>
</feature>
<evidence type="ECO:0000256" key="12">
    <source>
        <dbReference type="SAM" id="Phobius"/>
    </source>
</evidence>
<dbReference type="GO" id="GO:0005385">
    <property type="term" value="F:zinc ion transmembrane transporter activity"/>
    <property type="evidence" value="ECO:0007669"/>
    <property type="project" value="TreeGrafter"/>
</dbReference>
<feature type="transmembrane region" description="Helical" evidence="12">
    <location>
        <begin position="12"/>
        <end position="32"/>
    </location>
</feature>
<keyword evidence="4 12" id="KW-0812">Transmembrane</keyword>
<evidence type="ECO:0000256" key="8">
    <source>
        <dbReference type="ARBA" id="ARBA00040593"/>
    </source>
</evidence>
<dbReference type="EMBL" id="CAVLEF010000006">
    <property type="protein sequence ID" value="CAK1545032.1"/>
    <property type="molecule type" value="Genomic_DNA"/>
</dbReference>
<proteinExistence type="inferred from homology"/>
<gene>
    <name evidence="13" type="ORF">LNINA_LOCUS4727</name>
</gene>
<dbReference type="Proteomes" id="UP001497472">
    <property type="component" value="Unassembled WGS sequence"/>
</dbReference>
<sequence>MLPDYGAVTQALLGTLLTWGLTAAGAGCVFFIRGKHRKLLDVSLGFAAGVMTAASYWSLLEPAIEMCKDSGMYGDEGQYAFLPVAVGFLFGAVFVFGTDRFLDYLGINSTNMMITITKSKDSKEKMEDLEMMTALNRRPSNPTVVTMEATQPVEFADCISNQHTAQRRRGHHHSQHSLKNGEVGEGDRRDSVMRSLEARQSQWKRIMLLVVAITVHNIPEGLAVGVAFGASASSTKASFHSARNLALGIGIQNFPEGLAVSLPLQSAGFSVWRAFWYGQLSGMVEPVFGVLGAVAVAYAQPALPYALAFAAGAMIYVVADDIIPEANASGNGKLATWGCIIGFLVMMCLDVGLG</sequence>
<evidence type="ECO:0000256" key="3">
    <source>
        <dbReference type="ARBA" id="ARBA00022475"/>
    </source>
</evidence>
<evidence type="ECO:0000256" key="1">
    <source>
        <dbReference type="ARBA" id="ARBA00004651"/>
    </source>
</evidence>